<dbReference type="InterPro" id="IPR038056">
    <property type="entry name" value="YjbR-like_sf"/>
</dbReference>
<evidence type="ECO:0000313" key="2">
    <source>
        <dbReference type="Proteomes" id="UP000269374"/>
    </source>
</evidence>
<dbReference type="Pfam" id="PF04237">
    <property type="entry name" value="YjbR"/>
    <property type="match status" value="1"/>
</dbReference>
<dbReference type="PANTHER" id="PTHR35145:SF1">
    <property type="entry name" value="CYTOPLASMIC PROTEIN"/>
    <property type="match status" value="1"/>
</dbReference>
<dbReference type="InterPro" id="IPR007351">
    <property type="entry name" value="YjbR"/>
</dbReference>
<dbReference type="Gene3D" id="3.90.1150.30">
    <property type="match status" value="1"/>
</dbReference>
<dbReference type="OrthoDB" id="9789813at2"/>
<accession>A0A387BC57</accession>
<gene>
    <name evidence="1" type="ORF">D7I46_02405</name>
</gene>
<reference evidence="1 2" key="1">
    <citation type="submission" date="2018-09" db="EMBL/GenBank/DDBJ databases">
        <title>Genome sequencing of strain 1JSPR-7.</title>
        <authorList>
            <person name="Heo J."/>
            <person name="Kim S.-J."/>
            <person name="Kwon S.-W."/>
        </authorList>
    </citation>
    <scope>NUCLEOTIDE SEQUENCE [LARGE SCALE GENOMIC DNA]</scope>
    <source>
        <strain evidence="1 2">1JSPR-7</strain>
    </source>
</reference>
<dbReference type="SUPFAM" id="SSF142906">
    <property type="entry name" value="YjbR-like"/>
    <property type="match status" value="1"/>
</dbReference>
<dbReference type="Proteomes" id="UP000269374">
    <property type="component" value="Chromosome"/>
</dbReference>
<organism evidence="1 2">
    <name type="scientific">Lactococcus allomyrinae</name>
    <dbReference type="NCBI Taxonomy" id="2419773"/>
    <lineage>
        <taxon>Bacteria</taxon>
        <taxon>Bacillati</taxon>
        <taxon>Bacillota</taxon>
        <taxon>Bacilli</taxon>
        <taxon>Lactobacillales</taxon>
        <taxon>Streptococcaceae</taxon>
        <taxon>Lactococcus</taxon>
    </lineage>
</organism>
<dbReference type="InterPro" id="IPR058532">
    <property type="entry name" value="YjbR/MT2646/Rv2570-like"/>
</dbReference>
<dbReference type="KEGG" id="lact:D7I46_02405"/>
<proteinExistence type="predicted"/>
<dbReference type="GO" id="GO:0003677">
    <property type="term" value="F:DNA binding"/>
    <property type="evidence" value="ECO:0007669"/>
    <property type="project" value="UniProtKB-KW"/>
</dbReference>
<protein>
    <submittedName>
        <fullName evidence="1">MmcQ/YjbR family DNA-binding protein</fullName>
    </submittedName>
</protein>
<dbReference type="PANTHER" id="PTHR35145">
    <property type="entry name" value="CYTOPLASMIC PROTEIN-RELATED"/>
    <property type="match status" value="1"/>
</dbReference>
<dbReference type="EMBL" id="CP032627">
    <property type="protein sequence ID" value="AYG00038.1"/>
    <property type="molecule type" value="Genomic_DNA"/>
</dbReference>
<sequence length="121" mass="14311">MKQAIDAYLQAKIGAEKDFQTDWEAHRYLVRGKMFAMHATDKNGREILTLKLLPEHAEELRELHKDKIIAGYYMNKRHWNSIYLAENLSDELIKKMIDESYRLILGGFKKKIQREIEEGET</sequence>
<dbReference type="RefSeq" id="WP_120771426.1">
    <property type="nucleotide sequence ID" value="NZ_CP032627.1"/>
</dbReference>
<name>A0A387BC57_9LACT</name>
<evidence type="ECO:0000313" key="1">
    <source>
        <dbReference type="EMBL" id="AYG00038.1"/>
    </source>
</evidence>
<keyword evidence="2" id="KW-1185">Reference proteome</keyword>
<keyword evidence="1" id="KW-0238">DNA-binding</keyword>
<dbReference type="AlphaFoldDB" id="A0A387BC57"/>